<dbReference type="SMART" id="SM01209">
    <property type="entry name" value="GARS_A"/>
    <property type="match status" value="1"/>
</dbReference>
<reference evidence="6" key="1">
    <citation type="submission" date="2016-10" db="EMBL/GenBank/DDBJ databases">
        <authorList>
            <person name="Varghese N."/>
            <person name="Submissions S."/>
        </authorList>
    </citation>
    <scope>NUCLEOTIDE SEQUENCE [LARGE SCALE GENOMIC DNA]</scope>
    <source>
        <strain evidence="6">DSM 23439</strain>
    </source>
</reference>
<organism evidence="5 6">
    <name type="scientific">Kushneria avicenniae</name>
    <dbReference type="NCBI Taxonomy" id="402385"/>
    <lineage>
        <taxon>Bacteria</taxon>
        <taxon>Pseudomonadati</taxon>
        <taxon>Pseudomonadota</taxon>
        <taxon>Gammaproteobacteria</taxon>
        <taxon>Oceanospirillales</taxon>
        <taxon>Halomonadaceae</taxon>
        <taxon>Kushneria</taxon>
    </lineage>
</organism>
<evidence type="ECO:0000256" key="1">
    <source>
        <dbReference type="ARBA" id="ARBA00023211"/>
    </source>
</evidence>
<dbReference type="GO" id="GO:0018169">
    <property type="term" value="F:ribosomal S6-glutamic acid ligase activity"/>
    <property type="evidence" value="ECO:0007669"/>
    <property type="project" value="TreeGrafter"/>
</dbReference>
<dbReference type="Proteomes" id="UP000199046">
    <property type="component" value="Unassembled WGS sequence"/>
</dbReference>
<dbReference type="GO" id="GO:0009432">
    <property type="term" value="P:SOS response"/>
    <property type="evidence" value="ECO:0007669"/>
    <property type="project" value="TreeGrafter"/>
</dbReference>
<dbReference type="GO" id="GO:0005524">
    <property type="term" value="F:ATP binding"/>
    <property type="evidence" value="ECO:0007669"/>
    <property type="project" value="UniProtKB-UniRule"/>
</dbReference>
<dbReference type="InterPro" id="IPR011990">
    <property type="entry name" value="TPR-like_helical_dom_sf"/>
</dbReference>
<dbReference type="InterPro" id="IPR011761">
    <property type="entry name" value="ATP-grasp"/>
</dbReference>
<keyword evidence="3" id="KW-0547">Nucleotide-binding</keyword>
<dbReference type="SUPFAM" id="SSF48452">
    <property type="entry name" value="TPR-like"/>
    <property type="match status" value="1"/>
</dbReference>
<accession>A0A1I1FH33</accession>
<dbReference type="InterPro" id="IPR019734">
    <property type="entry name" value="TPR_rpt"/>
</dbReference>
<dbReference type="Gene3D" id="1.25.40.10">
    <property type="entry name" value="Tetratricopeptide repeat domain"/>
    <property type="match status" value="1"/>
</dbReference>
<dbReference type="GO" id="GO:0005737">
    <property type="term" value="C:cytoplasm"/>
    <property type="evidence" value="ECO:0007669"/>
    <property type="project" value="TreeGrafter"/>
</dbReference>
<dbReference type="RefSeq" id="WP_090129676.1">
    <property type="nucleotide sequence ID" value="NZ_FOLY01000001.1"/>
</dbReference>
<dbReference type="PANTHER" id="PTHR21621">
    <property type="entry name" value="RIBOSOMAL PROTEIN S6 MODIFICATION PROTEIN"/>
    <property type="match status" value="1"/>
</dbReference>
<name>A0A1I1FH33_9GAMM</name>
<gene>
    <name evidence="5" type="ORF">SAMN05421848_0057</name>
</gene>
<dbReference type="AlphaFoldDB" id="A0A1I1FH33"/>
<dbReference type="EMBL" id="FOLY01000001">
    <property type="protein sequence ID" value="SFB96443.1"/>
    <property type="molecule type" value="Genomic_DNA"/>
</dbReference>
<dbReference type="GO" id="GO:0046872">
    <property type="term" value="F:metal ion binding"/>
    <property type="evidence" value="ECO:0007669"/>
    <property type="project" value="InterPro"/>
</dbReference>
<feature type="repeat" description="TPR" evidence="2">
    <location>
        <begin position="95"/>
        <end position="128"/>
    </location>
</feature>
<evidence type="ECO:0000313" key="5">
    <source>
        <dbReference type="EMBL" id="SFB96443.1"/>
    </source>
</evidence>
<protein>
    <submittedName>
        <fullName evidence="5">Phosphoribosylglycinamide synthetase, ATP-grasp (A) domain</fullName>
    </submittedName>
</protein>
<dbReference type="Gene3D" id="3.30.470.20">
    <property type="entry name" value="ATP-grasp fold, B domain"/>
    <property type="match status" value="2"/>
</dbReference>
<evidence type="ECO:0000259" key="4">
    <source>
        <dbReference type="PROSITE" id="PS50975"/>
    </source>
</evidence>
<keyword evidence="6" id="KW-1185">Reference proteome</keyword>
<dbReference type="SUPFAM" id="SSF56059">
    <property type="entry name" value="Glutathione synthetase ATP-binding domain-like"/>
    <property type="match status" value="2"/>
</dbReference>
<feature type="domain" description="ATP-grasp" evidence="4">
    <location>
        <begin position="635"/>
        <end position="878"/>
    </location>
</feature>
<evidence type="ECO:0000313" key="6">
    <source>
        <dbReference type="Proteomes" id="UP000199046"/>
    </source>
</evidence>
<keyword evidence="2" id="KW-0802">TPR repeat</keyword>
<evidence type="ECO:0000256" key="3">
    <source>
        <dbReference type="PROSITE-ProRule" id="PRU00409"/>
    </source>
</evidence>
<evidence type="ECO:0000256" key="2">
    <source>
        <dbReference type="PROSITE-ProRule" id="PRU00339"/>
    </source>
</evidence>
<sequence length="1165" mass="131262">MSRKSTKKKASSRQLPNSELSDITLHANELLVDIKRLFDKGMDETADPTLELLLALDPTNAEALYFQGRRQAKKGQIDYAINSLTTASFQLPDRPSLYWLLAMLYTQKQQDRGAISALHRFLSMKPDDKNAIWHLAALYSTNGYSDHSEFWLKRAIRANPVNLATDSETKRLNVLVLKTARETTWSIDRKEFTPIMTEGHNNLPSVLDNQNIALSYIYVDEIQKHPEVLRRLSKIDLIYNNITDAERCEAALEKAAWICKRLQRPVVNPPSAVLAASREQNYARFKDESGIIQPLSVRIDNIQGNCRDIIEPLIAEHGLKLPLIVRLAGFQGGRFMHKVHDLARHDFSDIDRELAKKPQTLYLIQYHAVDYQSEKAPGIDLYPKYRAFIVGGSLYPVHLFTANSFNVHKSNADPVMEAHPWLIEQERDYCQDPAEHLGRAQWEGLEAIMQKTGLDYAGVDFAPATSPEDSGRLVIFEINPAMRNWVDGLPEGDHVQAAWHIITRAAHHLFATKADVPEWEFIIPAGHGESLKIPAEVICKEKIRANDSRAQNQAWLTHHLEEPKDFSAAPFFDLKHYIDEEILTHEATSRGIELIRRPSRMLEFTKGRQQVVFHINAPRVPIDVHLMERDKLLVKELLRRNGLPTPAGEAFIDFQSGYGYFAQCKRPQVVKPSDGFASRGVTIDVTTPAQFRNAWQKAKKVGRTVIIEDMIQGEEIRLYFHEGEFVEARLRAPAFIIGNGANTVAELIEAKNTYRAKNPVTIKGLIQQTPVLEKAGRCLDDIPAKGEWVELGEGRMVAMGSDNLPLKVDESVLEMATRAAHLLPSRACGVDMFVEELEHSDGVWFTEINSSTPNISAFHFPSTGLGTALAKRLLTHAFETSALPVTPQKGALLPARRCQPISKTASDFSTSYLHMIACAHNLFCVRLEAHSDALLIGAPAQLGWIEGVSTHTALESVEILKHTEWLQERLQKFDIPSDEPNAGMDIKVLMAGSYLLAAHAMKTGGWEDVTESLHEDIADVAARAMQAIYSPGHALLTLKLASLERPIEANEWALKFVDLQPDLSVFYSGIDRPRDVISGLLSVWWPDYEHNVTQPIVQQLKIMDRGQHPEFDMTDWLNEQINLHVLEGHYQMVEPDILDIHLEGQPNAIKTLLSKFDSTPFIERL</sequence>
<dbReference type="OrthoDB" id="5295388at2"/>
<dbReference type="PANTHER" id="PTHR21621:SF0">
    <property type="entry name" value="BETA-CITRYLGLUTAMATE SYNTHASE B-RELATED"/>
    <property type="match status" value="1"/>
</dbReference>
<keyword evidence="1" id="KW-0464">Manganese</keyword>
<dbReference type="PROSITE" id="PS50975">
    <property type="entry name" value="ATP_GRASP"/>
    <property type="match status" value="1"/>
</dbReference>
<dbReference type="PROSITE" id="PS50005">
    <property type="entry name" value="TPR"/>
    <property type="match status" value="1"/>
</dbReference>
<keyword evidence="3" id="KW-0067">ATP-binding</keyword>
<proteinExistence type="predicted"/>
<dbReference type="STRING" id="402385.SAMN05421848_0057"/>